<dbReference type="VEuPathDB" id="TriTrypDB:LDHU3_08.0400"/>
<feature type="region of interest" description="Disordered" evidence="1">
    <location>
        <begin position="3677"/>
        <end position="3704"/>
    </location>
</feature>
<feature type="region of interest" description="Disordered" evidence="1">
    <location>
        <begin position="4754"/>
        <end position="4776"/>
    </location>
</feature>
<feature type="region of interest" description="Disordered" evidence="1">
    <location>
        <begin position="2900"/>
        <end position="2938"/>
    </location>
</feature>
<feature type="compositionally biased region" description="Polar residues" evidence="1">
    <location>
        <begin position="1714"/>
        <end position="1723"/>
    </location>
</feature>
<evidence type="ECO:0000313" key="2">
    <source>
        <dbReference type="EMBL" id="TPP49118.1"/>
    </source>
</evidence>
<feature type="compositionally biased region" description="Basic and acidic residues" evidence="1">
    <location>
        <begin position="3764"/>
        <end position="3775"/>
    </location>
</feature>
<dbReference type="Proteomes" id="UP000318447">
    <property type="component" value="Unassembled WGS sequence"/>
</dbReference>
<feature type="compositionally biased region" description="Low complexity" evidence="1">
    <location>
        <begin position="3730"/>
        <end position="3743"/>
    </location>
</feature>
<feature type="region of interest" description="Disordered" evidence="1">
    <location>
        <begin position="3722"/>
        <end position="3743"/>
    </location>
</feature>
<feature type="region of interest" description="Disordered" evidence="1">
    <location>
        <begin position="101"/>
        <end position="130"/>
    </location>
</feature>
<feature type="compositionally biased region" description="Polar residues" evidence="1">
    <location>
        <begin position="3422"/>
        <end position="3431"/>
    </location>
</feature>
<feature type="region of interest" description="Disordered" evidence="1">
    <location>
        <begin position="3764"/>
        <end position="3789"/>
    </location>
</feature>
<feature type="compositionally biased region" description="Low complexity" evidence="1">
    <location>
        <begin position="2924"/>
        <end position="2938"/>
    </location>
</feature>
<feature type="region of interest" description="Disordered" evidence="1">
    <location>
        <begin position="1626"/>
        <end position="1648"/>
    </location>
</feature>
<feature type="compositionally biased region" description="Low complexity" evidence="1">
    <location>
        <begin position="4755"/>
        <end position="4766"/>
    </location>
</feature>
<feature type="region of interest" description="Disordered" evidence="1">
    <location>
        <begin position="2822"/>
        <end position="2841"/>
    </location>
</feature>
<feature type="compositionally biased region" description="Low complexity" evidence="1">
    <location>
        <begin position="4178"/>
        <end position="4190"/>
    </location>
</feature>
<feature type="compositionally biased region" description="Low complexity" evidence="1">
    <location>
        <begin position="4472"/>
        <end position="4483"/>
    </location>
</feature>
<sequence length="4827" mass="514307">MQAQMMLGQALEHYSMMDFANLVLEQCWDICYDSQLTRPELAGGELPDVKVQKMDACARKCVARHFEVLTLLSATRELREKERMQGLPPGTLTSIIVATDPSKRETKRRAPAAVNPTAFDSCRAPPPAGSRVRLSRRARGYRLTRLAQRGERRLRLDLPRRVATGKGNASWTAAAARLVLGEPLLFLQCVSQPCAHQRRHATEVLLLCNEALRVAFMAAAAPSLPFPITAGAGSQLSSPADASPAKKAAREWQCVVARLLATRATRNTIDSGDVRRAPRPLSATAAQPGAHLACTNSHDAVATAITHVRAGAGPLGIAVELSPVERARRRAATAERQQRGGFSRMHAGTRGPLAGHALRVYRTGSRTPTWSHRTTCATHAGSTRAAASTFLSSFVGWEEQRTSRGRESLSSLGPSSWPQQPRVTRRLAAAWQRACAESYRHALVGRPTNTARRSSRCTWTFAAEEELRAHFQRALRWRSDTAAPAAGDEELMTEVELRSMAAFVVDTYVSLHKKPESGCRPGAALMLATRDLWGSSELQWQVLVLRVLADEVCAALGDSAACSMRASHWVSGATEFSVVYECIIVVAAAHLCVLRHGRYPRDVAGVAGADTRHGVADAWEATAVAPHSAHVVRATRRLVEGVLALCTRQDEGAILSPTRTDASDVCSLDSWLGGQLCCLAETSFRSLYSVRGHRDHRAALPEPSLLLLRLLVQSASWHGHCAAADVNGAQHLRHVCAAVLLIERVLERASEDRLAPCVDEVRAALWLPRRFACDDEGVDDAVRQRTPTPRQRAWAHSRSSYKDARLDGGTAALAAATGRFVCQVLDGSPPSISRLLLLPGNAPQLLRSTTGGPATPLDREMLAEDVVLLAPGMALGAAWRLRHACAEGPLLCTSPTASAPALEHTNATDAAGARRGAASKCSGVGDPDSAEHGPLLQRRDTLEQVWSRLCPSSTCTAAALLPAWWQVLSSRFFSSILSQLDPPEIARMAEAMVGTLSRLPPLLSAVHHEDRARARRSAGAARLKAKTEMREGAGEGAGVAQPRSAVLALQCTLASAPTDAARAEASQALLSRLCTALAASARSGEEDNADLTMERVHGAGVCLAVLLACASTSLRDQAAATHDFLAAVASLVDSRCHPQHRRRESNDVYSALRSWCSGAMGSIMLARHAQLAREAPRCEVSASTEHGSGEAPRRNPLVSLSPAAQLALWWEEQSSLQADPAAPLSRLRDSCYWTGMRIMRLCNTVAHLAATSTTASSALSSPQPPFLPAPSTRDAEAARVACTAVYDMLSLEHVCHLAIASAALPGPGEAREAWNAVAGPFAAAVPPTHAAHSSCACALATADAGVALFEGDLSSGDRVTNIFTHAMTAAREAGDSAMNVLQHRQGRLLNDRQHESLVEAMRDFSKRRCVKEAVALFYAHERQSRRLRLAEVELFAETAKRAPLPFLVRLLLYLPPPCESAVLARAIIAGAWKAYQRALHLHSRRLAAAAAERRRGSQRENAPLASSIHRQSCRRVEQAWYESLAVARRALALLPSAGGTDGCDEEAQRHALAVLQRFLCARPHSMQTGASPGRMPSSSTGVTVFADEWDSDAALCRLIQFCDATNDPATAVRAYLRFANAHAASAPPSRLSCAPAQDARKRSRPTVEANDGRVVPLLPLDTCVTLLRLASMHVVAACDEDAATYGVPGTTSSSTRVPLTALVTYVEARHVPSEVSSPETPTGSEEPRGGAMLMPDSLERNAAAEDAEMTMLLSMRTALKESAAAPSDIVVEAATAGAGSTSKPVGDAMLGDSGYHAHAKGAPGSAVSAAAAATSRAMTYATNCIAAVQRLSPTLPASLRCVLHSDSAAIPLTAVLHDALRWCRLRPQSVLAREGAATAVDGLDAAALHSLADRADSDDPATADVVARLLAAVFQLDSAEMAEMVDAAHPRPVHALVGAAAAAVTAAGVAPAMVDVAEGDATSSMVVTRHTFACRAARANQDFWRLVRHSDALLGYVWDYVWELYRLEATVLWVSPAQQQRAYLAVAECAQVILAALQALDVEWRLGSSVDEWRVQLRSGILQRLHARLFDEGDLPDATSGHRGETASAMLPCSLTSFGMTDTTAAAIAYMTTVMQHSSTAFETCAPTNALMQLAADPIAATSPAPSDESLSGSVMRTEGATSAQEVRELLSRTTQQYYDALSRLVSPSLPVSGGAGPLRPVYLSRLATDSLSYVLRCVTATAAAAPPRRPHTIGTLATSEAGGTAALLLRVAAAEGMLRHVASLVQHASVLMEATDAAPRTANVELPRTLWCLSGALHYAAALLDDCDIGSVFPSVNGSLVARSALTHVRAQLQRLVASFADLYVSGWYGSVHARLPEVTRARLWGRGESRAQHLRVCLVLQHLASVSGDAAVPARLARAAEALQQALARYPSSSAACTESKDARALQQSGFMDLDELVDGEHHDVTESVDCTAAATVRMLERTLLAYLTRSTQPDGVLVIAPGHMTAVSITALEASFQRAVMACLSPSHAALLWRLFTALLDDGCYPSVAVEDTPHEGSHDVPRPMRCERDAAAEGSLGVMCAVPTTLWRQLRRLGEESESEAASDVLRSSGARTEAPALHSERLALYAALLSRHPLVIMGVVRHPLVRHHQLAEARREQWPPVQVGASSGRVAGTSQAPSCEWLKKLLLYGAEDDSPLRERFVSALILAVLRDASLMCDGPSCAPIAFVSSSVAAAMAAQKRECMLLELVQHLGYVAPHAVRTAFRWVTCTPYPLTACAPASSFPADASPPARLKCSALSCTDVTTLRRLRVALLSCGPWPTTVARTLLEYATRVQRAATQETAPQAHAGDGQTPTMPFPEALELYQRQQQQPESKRHDMAEAPQALMATAQHRVDAMRGVRHPLLLRVLQHYADQEKDSARRERHCNGSGSAAPCGRGASSSSPVLSSTSDTVPTVHARGGRFAVGLSRRLPPAPAAPCSSVGSTRYGHSTGAGAPLSAIQLACEEGARLVNALRTDATFATDVMALPTKRVAATVMLAWRTLLVRAAELDCREQHWDSAGGDDGAVAAEVHNRTRNLSLREAGSRDRSCMTVLDVYAMFFLVASRTCDRLTAITPPLPQAKGRQWLVSGQRQLGSLKRELAAYWVAVLADEVVASQPVFRCSATSEAEAIRVRIDAYCRSSGDGGATHSPALGLVTLEEHLRRAQARLQAVAQEPSTFSSFPRTSYSPIAADDKAAAELSLLQKEAGAQLRDAGARLTSFPRSVTAEVSLRLAKEDARASPELAWSLWPPAALETYRLRACMRKSSDENTLVTVTVRNPVSVVTTPSGERQDNHRQAVRREGCGVRAATGGVPAVLFCGARQQATWNLEETCAMGIADAGDAVETDSLEDEVDSTAAGTSPAGAGVVMQALLDLVSLEDARLQQEQQQSRRQHAGFPSQTAISTHGTEGAVTTVAAEDKGGPTPAASPWAAFMPLSCVCGPSTPPARRGGELGADGIAWHSYLHVLHLCGDGLLCRVAQRRGRRASSSAVALTRVTHQLQRLASLSALEEQVTHSSVSSALRSRLLNGQDAQRIICFQLRGLQRIRDHVSVLGWTVEQHRELQLAQQSIVSTVAAICALQRRWHHGQQCPQREDAWDVATARIRLSTRVRRQVTAEMHEGHVHPVEQATAVCFYPALAHLLRQLSVTYPPSAVPAASAQEPSSSRQRSPVEDRVPRADDAATGVVTAFAGVVAASARRRHRPLHARAPQTTAATTTAESDNAAAALLTTVYGALCEAHEQQRSGSTDRRQNTGGGHTSTTPALAPVDSCGELHALLSAVVAAVQRRSRDADPWLLLEFLSGNEREALLPLAAAAEASYLETLMRAVALGASAPSHDEDSHRVVEAGLTLYALLHPWLPLSGAAWETCAMEAALSLVTLALPQRDRLDDKRGAGATVRSSATSLWYLVQVVLVSILHRQQSARLSVRSIVLLGVIYSQLRNLEGVRGGVLGTERSRRSSRTAPQADANVLLWRILSALSGLSEKDAAEVRDAWMSMREVDAVALGPSIAEHAPARTTDGAALASAEENIQLRTETGGAKAEVCSGAHVIEVLYHGSLQALGEGGSGGGATEQVSGRWKSPLLLAATRLRTWLACEDVAVASPIRTTASSRDSAAGATLHACTASRLVLPQLCVLEEALCGMLKGVDEEAGGAGNRSRTGRGATSRGVPGPLAVRRDRLACLRAYTLYAELKRTCSAPLWRRQHCCLQNHAQNGDCNSTQHDDDRSRRDCVGDVASLVLELAVVATLSAADASPHSRHSGAVSDAHQLALLSTFVRCCDALGTPLPSLPCPQRLLRWGRERSSATPAVARVAPPRATGLGRVGVDAHAAVRHLATTLLFRLAEDVPLSAPSARAILHDWRAVLTPLQALRRVTSAFPTPGARLPEVDAGADVGSGHGSVWLLSTSSAGLQWAPVCQADPSSPKLTGRLDVSSSDADTGGGDADTGGGDAAQPTVQQPQPQSRRRHCHHDQSLQGIYYTTLRLLWSRGHLAKLPLPVLLKELLRPLAELERAAAETSTLFPTATEAAQRAVQPAVRGRDDGAAGVNRKTANRLAALVDVAQQLSMHPVLSASAAAAAARGGDGSSGAGWTSACLVFKLLAQIEAALCTRCGKPQSHTSGGARAAFAKVACISPSRVFAARYADLLAQRGTCAPDYLAFMLVVSRHCQELLPTHGGGAPGESETHEERRRLLRHAQLRHAVALAAPPPAVGAVMGLFQLHTAHCHRAMAAEQHSGAPPATGSAAALETNTTNQRQRVDGEEGIGGEADILLGALTPDEQTLLQRLHHLLQTSRGKPAPPLKGRGTK</sequence>
<feature type="region of interest" description="Disordered" evidence="1">
    <location>
        <begin position="907"/>
        <end position="935"/>
    </location>
</feature>
<evidence type="ECO:0000256" key="1">
    <source>
        <dbReference type="SAM" id="MobiDB-lite"/>
    </source>
</evidence>
<dbReference type="VEuPathDB" id="TriTrypDB:LdCL_080008300"/>
<feature type="compositionally biased region" description="Gly residues" evidence="1">
    <location>
        <begin position="4460"/>
        <end position="4471"/>
    </location>
</feature>
<reference evidence="2" key="1">
    <citation type="submission" date="2019-02" db="EMBL/GenBank/DDBJ databases">
        <title>FDA dAtabase for Regulatory Grade micrObial Sequences (FDA-ARGOS): Supporting development and validation of Infectious Disease Dx tests.</title>
        <authorList>
            <person name="Duncan R."/>
            <person name="Fisher C."/>
            <person name="Tallon L.J."/>
            <person name="Sadzewicz L."/>
            <person name="Sengamalay N."/>
            <person name="Ott S."/>
            <person name="Godinez A."/>
            <person name="Nagaraj S."/>
            <person name="Nadendla S."/>
            <person name="Sichtig H."/>
        </authorList>
    </citation>
    <scope>NUCLEOTIDE SEQUENCE</scope>
    <source>
        <strain evidence="2">FDAARGOS_361</strain>
    </source>
</reference>
<accession>A0A504XP39</accession>
<dbReference type="VEuPathDB" id="TriTrypDB:LDHU3_08.0410"/>
<protein>
    <submittedName>
        <fullName evidence="2">Tim10/DDP zinc finger family protein</fullName>
    </submittedName>
</protein>
<dbReference type="VEuPathDB" id="TriTrypDB:LdCL_080008400"/>
<proteinExistence type="predicted"/>
<name>A0A504XP39_LEIDO</name>
<feature type="region of interest" description="Disordered" evidence="1">
    <location>
        <begin position="3407"/>
        <end position="3433"/>
    </location>
</feature>
<gene>
    <name evidence="2" type="ORF">CGC21_0455</name>
</gene>
<dbReference type="VEuPathDB" id="TriTrypDB:LdBPK_080350.1"/>
<feature type="region of interest" description="Disordered" evidence="1">
    <location>
        <begin position="1711"/>
        <end position="1733"/>
    </location>
</feature>
<feature type="region of interest" description="Disordered" evidence="1">
    <location>
        <begin position="4173"/>
        <end position="4192"/>
    </location>
</feature>
<dbReference type="VEuPathDB" id="TriTrypDB:LdBPK_080340.1"/>
<feature type="compositionally biased region" description="Basic and acidic residues" evidence="1">
    <location>
        <begin position="3693"/>
        <end position="3704"/>
    </location>
</feature>
<organism evidence="2">
    <name type="scientific">Leishmania donovani</name>
    <dbReference type="NCBI Taxonomy" id="5661"/>
    <lineage>
        <taxon>Eukaryota</taxon>
        <taxon>Discoba</taxon>
        <taxon>Euglenozoa</taxon>
        <taxon>Kinetoplastea</taxon>
        <taxon>Metakinetoplastina</taxon>
        <taxon>Trypanosomatida</taxon>
        <taxon>Trypanosomatidae</taxon>
        <taxon>Leishmaniinae</taxon>
        <taxon>Leishmania</taxon>
    </lineage>
</organism>
<comment type="caution">
    <text evidence="2">The sequence shown here is derived from an EMBL/GenBank/DDBJ whole genome shotgun (WGS) entry which is preliminary data.</text>
</comment>
<feature type="region of interest" description="Disordered" evidence="1">
    <location>
        <begin position="4443"/>
        <end position="4491"/>
    </location>
</feature>
<dbReference type="EMBL" id="RHLC01000034">
    <property type="protein sequence ID" value="TPP49118.1"/>
    <property type="molecule type" value="Genomic_DNA"/>
</dbReference>